<keyword evidence="4 6" id="KW-0472">Membrane</keyword>
<feature type="transmembrane region" description="Helical" evidence="6">
    <location>
        <begin position="593"/>
        <end position="613"/>
    </location>
</feature>
<reference evidence="8" key="1">
    <citation type="submission" date="2018-11" db="EMBL/GenBank/DDBJ databases">
        <authorList>
            <person name="Alioto T."/>
            <person name="Alioto T."/>
        </authorList>
    </citation>
    <scope>NUCLEOTIDE SEQUENCE</scope>
</reference>
<evidence type="ECO:0000256" key="2">
    <source>
        <dbReference type="ARBA" id="ARBA00022692"/>
    </source>
</evidence>
<sequence>MNGWSHKFTRDRLTGKPYQRHERPNNDSVASNVTENYKRNAHLDVERSSGSGETTTFVNQSFHYHTSVSPYDTLVLSDPCFPDGTCEFTQTKMEEQYCNCDGKCHQYKDCCHDIKLNEDLNSVYTPYYQCYKSSKNIYKGLFAVAECPATEENTTVSHLCRSNDMLNTGPCVVHDEVIFKNRYCALCHNITSYKTFDLQFIGADTRNIPENISRTDKLSYFFQNSIGYQLIPPNGTVVRPCMLGLATNNDALCQMFINPVYMYINRILHFYRNRFCVPIYNRDLSNCVSYIYDNINRDIIHPMTVLFSFKGKETKDEDCTRWSQEMQVNNECTDLETYTNFRLTVETFYLVSSMTMTKEQFLSIIGTYIWSFTQVVENLDIHSTRILFPKKEKSKASEIRLEVMITKPSFIDEIRTVQYNVNNFMWKMVFAYENNTSVITKEQDLPTSLQNESLIIINNDIVKNTIINLNRNIIERSGHLDCNRMTVIAEQNTSLNLHVKDIVCHEYHIKKDLGDIKGLSYSIKAILTYACFSISVVALVFSVTMNRKYELSSTVAGSNMENLSISLIASNILFMIGSYASQITYVCYTIGVFLHYLWLSVFSFMMITVLYIAKNLTSMKSGNKTIKQAGTETRRVLTVIGLMIPLLFVAPAVILDQFNIANLSVGYGNSVCFPNIYPANLIFFTGPVVVCTVINCVVLFRVIFQVCLFRMEMRHLLKSSSSSKLFLRLAILSGIFWVTGLLSGIFESEWLQYIFILLCGLQGCFICIANLTTRYMYSNVKTTFGKKSSSPQTVD</sequence>
<evidence type="ECO:0000256" key="3">
    <source>
        <dbReference type="ARBA" id="ARBA00022989"/>
    </source>
</evidence>
<dbReference type="GO" id="GO:0004888">
    <property type="term" value="F:transmembrane signaling receptor activity"/>
    <property type="evidence" value="ECO:0007669"/>
    <property type="project" value="InterPro"/>
</dbReference>
<gene>
    <name evidence="8" type="ORF">MGAL_10B091813</name>
</gene>
<dbReference type="PANTHER" id="PTHR45902:SF1">
    <property type="entry name" value="LATROPHILIN RECEPTOR-LIKE PROTEIN A"/>
    <property type="match status" value="1"/>
</dbReference>
<feature type="transmembrane region" description="Helical" evidence="6">
    <location>
        <begin position="725"/>
        <end position="746"/>
    </location>
</feature>
<keyword evidence="3 6" id="KW-1133">Transmembrane helix</keyword>
<evidence type="ECO:0000313" key="9">
    <source>
        <dbReference type="Proteomes" id="UP000596742"/>
    </source>
</evidence>
<feature type="transmembrane region" description="Helical" evidence="6">
    <location>
        <begin position="526"/>
        <end position="543"/>
    </location>
</feature>
<comment type="subcellular location">
    <subcellularLocation>
        <location evidence="1">Membrane</location>
        <topology evidence="1">Multi-pass membrane protein</topology>
    </subcellularLocation>
</comment>
<dbReference type="GO" id="GO:0016020">
    <property type="term" value="C:membrane"/>
    <property type="evidence" value="ECO:0007669"/>
    <property type="project" value="UniProtKB-SubCell"/>
</dbReference>
<keyword evidence="2 6" id="KW-0812">Transmembrane</keyword>
<evidence type="ECO:0000256" key="4">
    <source>
        <dbReference type="ARBA" id="ARBA00023136"/>
    </source>
</evidence>
<feature type="transmembrane region" description="Helical" evidence="6">
    <location>
        <begin position="634"/>
        <end position="654"/>
    </location>
</feature>
<proteinExistence type="predicted"/>
<dbReference type="PROSITE" id="PS50261">
    <property type="entry name" value="G_PROTEIN_RECEP_F2_4"/>
    <property type="match status" value="1"/>
</dbReference>
<dbReference type="InterPro" id="IPR017981">
    <property type="entry name" value="GPCR_2-like_7TM"/>
</dbReference>
<evidence type="ECO:0000259" key="7">
    <source>
        <dbReference type="PROSITE" id="PS50261"/>
    </source>
</evidence>
<evidence type="ECO:0000256" key="5">
    <source>
        <dbReference type="SAM" id="MobiDB-lite"/>
    </source>
</evidence>
<dbReference type="CDD" id="cd13952">
    <property type="entry name" value="7tm_classB"/>
    <property type="match status" value="1"/>
</dbReference>
<dbReference type="OrthoDB" id="6082075at2759"/>
<protein>
    <recommendedName>
        <fullName evidence="7">G-protein coupled receptors family 2 profile 2 domain-containing protein</fullName>
    </recommendedName>
</protein>
<evidence type="ECO:0000256" key="1">
    <source>
        <dbReference type="ARBA" id="ARBA00004141"/>
    </source>
</evidence>
<feature type="transmembrane region" description="Helical" evidence="6">
    <location>
        <begin position="563"/>
        <end position="581"/>
    </location>
</feature>
<feature type="domain" description="G-protein coupled receptors family 2 profile 2" evidence="7">
    <location>
        <begin position="524"/>
        <end position="774"/>
    </location>
</feature>
<name>A0A8B6ERF8_MYTGA</name>
<evidence type="ECO:0000313" key="8">
    <source>
        <dbReference type="EMBL" id="VDI38702.1"/>
    </source>
</evidence>
<dbReference type="AlphaFoldDB" id="A0A8B6ERF8"/>
<dbReference type="GO" id="GO:0007166">
    <property type="term" value="P:cell surface receptor signaling pathway"/>
    <property type="evidence" value="ECO:0007669"/>
    <property type="project" value="InterPro"/>
</dbReference>
<dbReference type="EMBL" id="UYJE01005612">
    <property type="protein sequence ID" value="VDI38702.1"/>
    <property type="molecule type" value="Genomic_DNA"/>
</dbReference>
<dbReference type="InterPro" id="IPR053231">
    <property type="entry name" value="GPCR_LN-TM7"/>
</dbReference>
<accession>A0A8B6ERF8</accession>
<keyword evidence="9" id="KW-1185">Reference proteome</keyword>
<comment type="caution">
    <text evidence="8">The sequence shown here is derived from an EMBL/GenBank/DDBJ whole genome shotgun (WGS) entry which is preliminary data.</text>
</comment>
<dbReference type="Proteomes" id="UP000596742">
    <property type="component" value="Unassembled WGS sequence"/>
</dbReference>
<organism evidence="8 9">
    <name type="scientific">Mytilus galloprovincialis</name>
    <name type="common">Mediterranean mussel</name>
    <dbReference type="NCBI Taxonomy" id="29158"/>
    <lineage>
        <taxon>Eukaryota</taxon>
        <taxon>Metazoa</taxon>
        <taxon>Spiralia</taxon>
        <taxon>Lophotrochozoa</taxon>
        <taxon>Mollusca</taxon>
        <taxon>Bivalvia</taxon>
        <taxon>Autobranchia</taxon>
        <taxon>Pteriomorphia</taxon>
        <taxon>Mytilida</taxon>
        <taxon>Mytiloidea</taxon>
        <taxon>Mytilidae</taxon>
        <taxon>Mytilinae</taxon>
        <taxon>Mytilus</taxon>
    </lineage>
</organism>
<feature type="transmembrane region" description="Helical" evidence="6">
    <location>
        <begin position="681"/>
        <end position="704"/>
    </location>
</feature>
<evidence type="ECO:0000256" key="6">
    <source>
        <dbReference type="SAM" id="Phobius"/>
    </source>
</evidence>
<dbReference type="Gene3D" id="1.20.1070.10">
    <property type="entry name" value="Rhodopsin 7-helix transmembrane proteins"/>
    <property type="match status" value="1"/>
</dbReference>
<dbReference type="PANTHER" id="PTHR45902">
    <property type="entry name" value="LATROPHILIN RECEPTOR-LIKE PROTEIN A"/>
    <property type="match status" value="1"/>
</dbReference>
<feature type="region of interest" description="Disordered" evidence="5">
    <location>
        <begin position="11"/>
        <end position="34"/>
    </location>
</feature>
<feature type="compositionally biased region" description="Basic and acidic residues" evidence="5">
    <location>
        <begin position="11"/>
        <end position="25"/>
    </location>
</feature>
<feature type="transmembrane region" description="Helical" evidence="6">
    <location>
        <begin position="752"/>
        <end position="771"/>
    </location>
</feature>